<keyword evidence="3" id="KW-1185">Reference proteome</keyword>
<feature type="chain" id="PRO_5032635380" evidence="1">
    <location>
        <begin position="23"/>
        <end position="275"/>
    </location>
</feature>
<comment type="caution">
    <text evidence="2">The sequence shown here is derived from an EMBL/GenBank/DDBJ whole genome shotgun (WGS) entry which is preliminary data.</text>
</comment>
<organism evidence="2 3">
    <name type="scientific">Alteraurantiacibacter buctensis</name>
    <dbReference type="NCBI Taxonomy" id="1503981"/>
    <lineage>
        <taxon>Bacteria</taxon>
        <taxon>Pseudomonadati</taxon>
        <taxon>Pseudomonadota</taxon>
        <taxon>Alphaproteobacteria</taxon>
        <taxon>Sphingomonadales</taxon>
        <taxon>Erythrobacteraceae</taxon>
        <taxon>Alteraurantiacibacter</taxon>
    </lineage>
</organism>
<dbReference type="RefSeq" id="WP_160772456.1">
    <property type="nucleotide sequence ID" value="NZ_WTYV01000005.1"/>
</dbReference>
<protein>
    <submittedName>
        <fullName evidence="2">Outer membrane beta-barrel protein</fullName>
    </submittedName>
</protein>
<dbReference type="AlphaFoldDB" id="A0A844Z3U5"/>
<feature type="signal peptide" evidence="1">
    <location>
        <begin position="1"/>
        <end position="22"/>
    </location>
</feature>
<dbReference type="InterPro" id="IPR036709">
    <property type="entry name" value="Autotransporte_beta_dom_sf"/>
</dbReference>
<dbReference type="EMBL" id="WTYV01000005">
    <property type="protein sequence ID" value="MXO72523.1"/>
    <property type="molecule type" value="Genomic_DNA"/>
</dbReference>
<proteinExistence type="predicted"/>
<dbReference type="Gene3D" id="2.40.160.20">
    <property type="match status" value="1"/>
</dbReference>
<gene>
    <name evidence="2" type="ORF">GRI99_12890</name>
</gene>
<keyword evidence="1" id="KW-0732">Signal</keyword>
<evidence type="ECO:0000313" key="2">
    <source>
        <dbReference type="EMBL" id="MXO72523.1"/>
    </source>
</evidence>
<dbReference type="OrthoDB" id="9815357at2"/>
<evidence type="ECO:0000313" key="3">
    <source>
        <dbReference type="Proteomes" id="UP000466966"/>
    </source>
</evidence>
<dbReference type="PANTHER" id="PTHR34001:SF3">
    <property type="entry name" value="BLL7405 PROTEIN"/>
    <property type="match status" value="1"/>
</dbReference>
<dbReference type="PANTHER" id="PTHR34001">
    <property type="entry name" value="BLL7405 PROTEIN"/>
    <property type="match status" value="1"/>
</dbReference>
<accession>A0A844Z3U5</accession>
<dbReference type="InterPro" id="IPR051692">
    <property type="entry name" value="OMP-like"/>
</dbReference>
<sequence>MRKTLALSLAVLAAGTATPALAQDTNGWGGFYVGVSGGYDILNDDSIDTVDFDNGNNGTYGDTVVTSTGANAFSPGFCGGSPTSTAPGTGCDGDDNEFSYSARLGYDIPVGDRMIVGLVGEAGITEIKDRVTAFSTTPASYTFTRDIDYTAAIRGRLGWGLDRGLVYFTGGWLHAKMDNRFESTNTANTFTQNNPKGWSEGFQAGGGAEYRISEGLSLGVEYLYNDISNGRYSVTVGQGTAGATNPFVLAGGVTMHPYEKDFSWHSLRAVANFRF</sequence>
<evidence type="ECO:0000256" key="1">
    <source>
        <dbReference type="SAM" id="SignalP"/>
    </source>
</evidence>
<dbReference type="Proteomes" id="UP000466966">
    <property type="component" value="Unassembled WGS sequence"/>
</dbReference>
<reference evidence="2 3" key="1">
    <citation type="submission" date="2019-12" db="EMBL/GenBank/DDBJ databases">
        <title>Genomic-based taxomic classification of the family Erythrobacteraceae.</title>
        <authorList>
            <person name="Xu L."/>
        </authorList>
    </citation>
    <scope>NUCLEOTIDE SEQUENCE [LARGE SCALE GENOMIC DNA]</scope>
    <source>
        <strain evidence="2 3">M0322</strain>
    </source>
</reference>
<dbReference type="SUPFAM" id="SSF103515">
    <property type="entry name" value="Autotransporter"/>
    <property type="match status" value="1"/>
</dbReference>
<name>A0A844Z3U5_9SPHN</name>